<accession>A0AAE1LAG8</accession>
<keyword evidence="2" id="KW-1185">Reference proteome</keyword>
<reference evidence="1" key="1">
    <citation type="submission" date="2021-07" db="EMBL/GenBank/DDBJ databases">
        <authorList>
            <person name="Catto M.A."/>
            <person name="Jacobson A."/>
            <person name="Kennedy G."/>
            <person name="Labadie P."/>
            <person name="Hunt B.G."/>
            <person name="Srinivasan R."/>
        </authorList>
    </citation>
    <scope>NUCLEOTIDE SEQUENCE</scope>
    <source>
        <strain evidence="1">PL_HMW_Pooled</strain>
        <tissue evidence="1">Head</tissue>
    </source>
</reference>
<reference evidence="1" key="2">
    <citation type="journal article" date="2023" name="BMC Genomics">
        <title>Pest status, molecular evolution, and epigenetic factors derived from the genome assembly of Frankliniella fusca, a thysanopteran phytovirus vector.</title>
        <authorList>
            <person name="Catto M.A."/>
            <person name="Labadie P.E."/>
            <person name="Jacobson A.L."/>
            <person name="Kennedy G.G."/>
            <person name="Srinivasan R."/>
            <person name="Hunt B.G."/>
        </authorList>
    </citation>
    <scope>NUCLEOTIDE SEQUENCE</scope>
    <source>
        <strain evidence="1">PL_HMW_Pooled</strain>
    </source>
</reference>
<evidence type="ECO:0000313" key="2">
    <source>
        <dbReference type="Proteomes" id="UP001219518"/>
    </source>
</evidence>
<protein>
    <submittedName>
        <fullName evidence="1">LINE-1 retrotransposable element ORF2 protein</fullName>
    </submittedName>
</protein>
<organism evidence="1 2">
    <name type="scientific">Frankliniella fusca</name>
    <dbReference type="NCBI Taxonomy" id="407009"/>
    <lineage>
        <taxon>Eukaryota</taxon>
        <taxon>Metazoa</taxon>
        <taxon>Ecdysozoa</taxon>
        <taxon>Arthropoda</taxon>
        <taxon>Hexapoda</taxon>
        <taxon>Insecta</taxon>
        <taxon>Pterygota</taxon>
        <taxon>Neoptera</taxon>
        <taxon>Paraneoptera</taxon>
        <taxon>Thysanoptera</taxon>
        <taxon>Terebrantia</taxon>
        <taxon>Thripoidea</taxon>
        <taxon>Thripidae</taxon>
        <taxon>Frankliniella</taxon>
    </lineage>
</organism>
<dbReference type="Proteomes" id="UP001219518">
    <property type="component" value="Unassembled WGS sequence"/>
</dbReference>
<dbReference type="AlphaFoldDB" id="A0AAE1LAG8"/>
<dbReference type="Gene3D" id="3.60.10.10">
    <property type="entry name" value="Endonuclease/exonuclease/phosphatase"/>
    <property type="match status" value="1"/>
</dbReference>
<name>A0AAE1LAG8_9NEOP</name>
<dbReference type="EMBL" id="JAHWGI010000302">
    <property type="protein sequence ID" value="KAK3912816.1"/>
    <property type="molecule type" value="Genomic_DNA"/>
</dbReference>
<evidence type="ECO:0000313" key="1">
    <source>
        <dbReference type="EMBL" id="KAK3912816.1"/>
    </source>
</evidence>
<proteinExistence type="predicted"/>
<dbReference type="PANTHER" id="PTHR47510:SF3">
    <property type="entry name" value="ENDO_EXONUCLEASE_PHOSPHATASE DOMAIN-CONTAINING PROTEIN"/>
    <property type="match status" value="1"/>
</dbReference>
<dbReference type="PANTHER" id="PTHR47510">
    <property type="entry name" value="REVERSE TRANSCRIPTASE DOMAIN-CONTAINING PROTEIN"/>
    <property type="match status" value="1"/>
</dbReference>
<dbReference type="InterPro" id="IPR036691">
    <property type="entry name" value="Endo/exonu/phosph_ase_sf"/>
</dbReference>
<dbReference type="SUPFAM" id="SSF56219">
    <property type="entry name" value="DNase I-like"/>
    <property type="match status" value="1"/>
</dbReference>
<gene>
    <name evidence="1" type="ORF">KUF71_004766</name>
</gene>
<feature type="non-terminal residue" evidence="1">
    <location>
        <position position="674"/>
    </location>
</feature>
<sequence length="674" mass="76732">MYNINRTNVNGGGVAVFVRNCFAVKTLSSSSGELDRPEYILLEILINTTKILFAGVYRRPKAGYFNFLLDDIYKYTVNYKYFFLCGDINAGFGRGGEDTRMVTEFINLCNLECVPFKSTYHTATCDSNLDVIASNCTEHLIRFGQTPASGFSAHDLIYAVFNLSVPRPTNLTFSYRNLNAINVENLISDVEHAPWSDMYYESDIEIKLDCFNSIILGLLDKHAPIQTKKFKQPSAPWMTDDIRKMLCYRNKLRKKCIRTRDQSDMDNFRSIRNKVKQCIRNAKVKYYYSKFNTTNMRQTWATIRSLNLAKSASQNAKPVIPVNDLNLHYASVSTVKNPELISQTVRKYYSIHGSLEVSDKFFFKYVLFEDIWKAVHSIKSKATGFDGVPISFLRLCLPALLPVLDHIFNFSLQNGLFPSMWKLANIIPIPKIKNPVECKDYRPVSILCVLGKILEKIVHAQVCEYLVQKNLFTPCQSGFRPKHSSQRYITMFNAAPVPPLVIKGCVIPLSETVNNLGVTFDCTLSWFQHCMLISKKILATLAQVRRSCSFIPPNVRKLIVSALVMPHLDYASVLFTDISDTNHQRLQRLQNAAVRFICGSSRFDHITPFYTSLNILNLEKRRIVAVAVLIRKIIKYRSPVYLYILLRLSNKSGASVRATTAPPMSPRAVMIAAE</sequence>
<comment type="caution">
    <text evidence="1">The sequence shown here is derived from an EMBL/GenBank/DDBJ whole genome shotgun (WGS) entry which is preliminary data.</text>
</comment>